<comment type="subcellular location">
    <subcellularLocation>
        <location evidence="1">Cell membrane</location>
        <topology evidence="1">Multi-pass membrane protein</topology>
    </subcellularLocation>
</comment>
<dbReference type="PROSITE" id="PS50227">
    <property type="entry name" value="G_PROTEIN_RECEP_F2_3"/>
    <property type="match status" value="1"/>
</dbReference>
<keyword evidence="3" id="KW-0597">Phosphoprotein</keyword>
<dbReference type="InterPro" id="IPR000203">
    <property type="entry name" value="GPS"/>
</dbReference>
<keyword evidence="12" id="KW-0325">Glycoprotein</keyword>
<dbReference type="Gene3D" id="4.10.1240.10">
    <property type="entry name" value="GPCR, family 2, extracellular hormone receptor domain"/>
    <property type="match status" value="1"/>
</dbReference>
<dbReference type="PRINTS" id="PR01705">
    <property type="entry name" value="TSP1REPEAT"/>
</dbReference>
<evidence type="ECO:0000256" key="3">
    <source>
        <dbReference type="ARBA" id="ARBA00022553"/>
    </source>
</evidence>
<dbReference type="OMA" id="SAMPRWG"/>
<dbReference type="Gene3D" id="1.25.40.610">
    <property type="match status" value="1"/>
</dbReference>
<evidence type="ECO:0000256" key="16">
    <source>
        <dbReference type="SAM" id="SignalP"/>
    </source>
</evidence>
<dbReference type="PRINTS" id="PR01694">
    <property type="entry name" value="BAIPRECURSOR"/>
</dbReference>
<dbReference type="GO" id="GO:0043652">
    <property type="term" value="P:engulfment of apoptotic cell"/>
    <property type="evidence" value="ECO:0007669"/>
    <property type="project" value="TreeGrafter"/>
</dbReference>
<dbReference type="GO" id="GO:0007166">
    <property type="term" value="P:cell surface receptor signaling pathway"/>
    <property type="evidence" value="ECO:0007669"/>
    <property type="project" value="InterPro"/>
</dbReference>
<reference evidence="20" key="1">
    <citation type="submission" date="2021-04" db="EMBL/GenBank/DDBJ databases">
        <authorList>
            <consortium name="Wellcome Sanger Institute Data Sharing"/>
        </authorList>
    </citation>
    <scope>NUCLEOTIDE SEQUENCE [LARGE SCALE GENOMIC DNA]</scope>
</reference>
<organism evidence="20 21">
    <name type="scientific">Echeneis naucrates</name>
    <name type="common">Live sharksucker</name>
    <dbReference type="NCBI Taxonomy" id="173247"/>
    <lineage>
        <taxon>Eukaryota</taxon>
        <taxon>Metazoa</taxon>
        <taxon>Chordata</taxon>
        <taxon>Craniata</taxon>
        <taxon>Vertebrata</taxon>
        <taxon>Euteleostomi</taxon>
        <taxon>Actinopterygii</taxon>
        <taxon>Neopterygii</taxon>
        <taxon>Teleostei</taxon>
        <taxon>Neoteleostei</taxon>
        <taxon>Acanthomorphata</taxon>
        <taxon>Carangaria</taxon>
        <taxon>Carangiformes</taxon>
        <taxon>Echeneidae</taxon>
        <taxon>Echeneis</taxon>
    </lineage>
</organism>
<name>A0A665WRF8_ECHNA</name>
<sequence length="1505" mass="166948">MRKPLPVLLLYFAPLLLMKGWCHAAPSGPESDSCSTLVQSRFFGFFLSSSVFPTTPCSWTLQNPDPRRYTIFIKVTKPTQDCVPSQLRTFQYDSFLETTRTYLGMESFDEVVRLCDTSAPVAFLEAGKQFLQMRKGLPRASAAIPGGDWDFKTEYLVVGKRNPSMAACQMLCQWLEDCLASSTSNRPCGIMQTPCLCWEPPPQLSERNTCYHNGVYLENCLPTAKENAKDAEISERPQARHQTNEHLIVNHILCYLLIATVLTTMPPHCGWSEWSAWSVCSATCGEGWQSRTRFCVSSSYSTQCSGPLREQRPCNNSAVCPVHGAWDEWSPWSLCSSTCGRGYRSRTRTCTPPQFGGDPCEGPEKQTKFCNIAVCPVDGVWNEWSSWSSCSASCSNGTMQRTRECNGPSYGGAECRGEWLETVDCFLVECPVDGKWQPWSLWSGCSKTCGGGSQQRSRICYGPFFAGQPCPGEREELRSCNEKRCPEPHEICGEDNFSNVVWKMTPAGDTAAVRCPPNAMGLILRRCTLDEEGIAYWENPTYMKCISNDYRSIQTLTREHLSKAQRGLVGDGVSEVMTKLKVTSSDGTSYSGDLLAIVDVLKNMTEIFRRAYYSPSSADMRNFVQSVSNLLMEENRERWEEAQLVNVLSPMLSEVKFSEAILLSTVLSIHKRPVVGHADISFPMKGWRGMVDWARSSEDRVTISKNILSTGKPGKICNTHLVNLFCVLYPVYKNTALMTRHTTELFLCICRNSTVLNSKVLSVIIKPTPASLSAPVVVEFSHLYNVSGKLSFVSSLLGSWSARGCKTVLVDSFRTKCVCDRLSTFAILARLNPEMNMDKSQLPSVTLIVGCGVSSLTLLLLIIIYVSVWRYIRSERSVILINFCLSIISSNALILIGQTQTLNKVLCTLIAAFLHFFFLSSFCWVLTEAWQSYMAVTGRLRNRIIRKRFLCLGWGLPALVVAISVGFTKAKGYGTPSYCWLSLEGGLLYAFVGPAAAVVLVNMVIGILVFNKLVSKDGITDMKLKERAGYMTVPLYNMTLKCAKCGVISSADVSTTATSNAMASLWSSCVVLPLLALTWMSAVLAITDRRSALFQILFAVFDSLEGFVIVMVHCILRREVQEAVKCRVVDRQEDANGDSGGSFQNGHAQLMTDFEKDVDMACRSDRFCVLLLPGTMKRSSLQGEEKGSSGTLTMQKGSNFNTMPASMAKVHLQNVADYNSHTLTLRREKGAAKGISTELPGAKSIYICDGELFKQLDGEMSRVNGEGSSSDSTGKGPGYVILPTNNTGTLKPSKGKEEQTAKYNINIEQLPQTRLIHLANTASGEPVPGFGLKTLPADQVSVSCSDRDSPAHNLQNMPRDSHVANSMCDQGESGNSGVMSKSETVSTLSMSSLERRKSRYAELDFEKIMHTRKRHQDMFQDLNRKIHSADKDRESPPVDAKWFCWELFTKSSESHVGFVAAVIPWQPLISISFFCINPQAPFVSQLWSQVFSDWRPTSHPCHGYS</sequence>
<dbReference type="Pfam" id="PF19188">
    <property type="entry name" value="AGRB_N"/>
    <property type="match status" value="1"/>
</dbReference>
<dbReference type="SMART" id="SM00209">
    <property type="entry name" value="TSP1"/>
    <property type="match status" value="4"/>
</dbReference>
<evidence type="ECO:0000256" key="13">
    <source>
        <dbReference type="ARBA" id="ARBA00023224"/>
    </source>
</evidence>
<dbReference type="InterPro" id="IPR036445">
    <property type="entry name" value="GPCR_2_extracell_dom_sf"/>
</dbReference>
<feature type="transmembrane region" description="Helical" evidence="15">
    <location>
        <begin position="1065"/>
        <end position="1086"/>
    </location>
</feature>
<dbReference type="GO" id="GO:0016525">
    <property type="term" value="P:negative regulation of angiogenesis"/>
    <property type="evidence" value="ECO:0007669"/>
    <property type="project" value="InterPro"/>
</dbReference>
<feature type="signal peptide" evidence="16">
    <location>
        <begin position="1"/>
        <end position="24"/>
    </location>
</feature>
<dbReference type="PROSITE" id="PS50221">
    <property type="entry name" value="GAIN_B"/>
    <property type="match status" value="1"/>
</dbReference>
<evidence type="ECO:0000256" key="2">
    <source>
        <dbReference type="ARBA" id="ARBA00022475"/>
    </source>
</evidence>
<dbReference type="Proteomes" id="UP000472264">
    <property type="component" value="Chromosome 6"/>
</dbReference>
<dbReference type="InterPro" id="IPR036383">
    <property type="entry name" value="TSP1_rpt_sf"/>
</dbReference>
<keyword evidence="10" id="KW-1015">Disulfide bond</keyword>
<reference evidence="20" key="2">
    <citation type="submission" date="2025-08" db="UniProtKB">
        <authorList>
            <consortium name="Ensembl"/>
        </authorList>
    </citation>
    <scope>IDENTIFICATION</scope>
</reference>
<dbReference type="GO" id="GO:0014069">
    <property type="term" value="C:postsynaptic density"/>
    <property type="evidence" value="ECO:0007669"/>
    <property type="project" value="TreeGrafter"/>
</dbReference>
<dbReference type="InterPro" id="IPR008077">
    <property type="entry name" value="GPCR_2_brain_angio_inhib"/>
</dbReference>
<feature type="transmembrane region" description="Helical" evidence="15">
    <location>
        <begin position="987"/>
        <end position="1010"/>
    </location>
</feature>
<keyword evidence="5 16" id="KW-0732">Signal</keyword>
<dbReference type="FunFam" id="4.10.1240.10:FF:000002">
    <property type="entry name" value="Adhesion G protein-coupled receptor B2"/>
    <property type="match status" value="1"/>
</dbReference>
<keyword evidence="13" id="KW-0807">Transducer</keyword>
<protein>
    <submittedName>
        <fullName evidence="20">Adhesion G protein-coupled receptor B1a</fullName>
    </submittedName>
</protein>
<evidence type="ECO:0000256" key="10">
    <source>
        <dbReference type="ARBA" id="ARBA00023157"/>
    </source>
</evidence>
<feature type="chain" id="PRO_5025428081" evidence="16">
    <location>
        <begin position="25"/>
        <end position="1505"/>
    </location>
</feature>
<accession>A0A665WRF8</accession>
<keyword evidence="9 15" id="KW-0472">Membrane</keyword>
<feature type="transmembrane region" description="Helical" evidence="15">
    <location>
        <begin position="845"/>
        <end position="866"/>
    </location>
</feature>
<gene>
    <name evidence="20" type="primary">adgrb1a</name>
</gene>
<dbReference type="InterPro" id="IPR032471">
    <property type="entry name" value="AGRL2-4_GAIN_subdom_A"/>
</dbReference>
<dbReference type="Pfam" id="PF00090">
    <property type="entry name" value="TSP_1"/>
    <property type="match status" value="4"/>
</dbReference>
<dbReference type="GO" id="GO:0005886">
    <property type="term" value="C:plasma membrane"/>
    <property type="evidence" value="ECO:0007669"/>
    <property type="project" value="UniProtKB-SubCell"/>
</dbReference>
<keyword evidence="2" id="KW-1003">Cell membrane</keyword>
<feature type="domain" description="G-protein coupled receptors family 2 profile 2" evidence="19">
    <location>
        <begin position="843"/>
        <end position="1117"/>
    </location>
</feature>
<dbReference type="FunFam" id="2.20.100.10:FF:000004">
    <property type="entry name" value="Adhesion G protein-coupled receptor B2"/>
    <property type="match status" value="1"/>
</dbReference>
<dbReference type="PANTHER" id="PTHR12011">
    <property type="entry name" value="ADHESION G-PROTEIN COUPLED RECEPTOR"/>
    <property type="match status" value="1"/>
</dbReference>
<proteinExistence type="predicted"/>
<dbReference type="GO" id="GO:0030425">
    <property type="term" value="C:dendrite"/>
    <property type="evidence" value="ECO:0007669"/>
    <property type="project" value="TreeGrafter"/>
</dbReference>
<evidence type="ECO:0000259" key="19">
    <source>
        <dbReference type="PROSITE" id="PS50261"/>
    </source>
</evidence>
<evidence type="ECO:0000256" key="8">
    <source>
        <dbReference type="ARBA" id="ARBA00023040"/>
    </source>
</evidence>
<dbReference type="PRINTS" id="PR00249">
    <property type="entry name" value="GPCRSECRETIN"/>
</dbReference>
<keyword evidence="6" id="KW-0677">Repeat</keyword>
<reference evidence="20" key="3">
    <citation type="submission" date="2025-09" db="UniProtKB">
        <authorList>
            <consortium name="Ensembl"/>
        </authorList>
    </citation>
    <scope>IDENTIFICATION</scope>
</reference>
<feature type="region of interest" description="Disordered" evidence="14">
    <location>
        <begin position="1262"/>
        <end position="1298"/>
    </location>
</feature>
<feature type="domain" description="GAIN-B" evidence="17">
    <location>
        <begin position="692"/>
        <end position="835"/>
    </location>
</feature>
<dbReference type="Pfam" id="PF16489">
    <property type="entry name" value="GAIN"/>
    <property type="match status" value="1"/>
</dbReference>
<evidence type="ECO:0000256" key="14">
    <source>
        <dbReference type="SAM" id="MobiDB-lite"/>
    </source>
</evidence>
<evidence type="ECO:0000256" key="1">
    <source>
        <dbReference type="ARBA" id="ARBA00004651"/>
    </source>
</evidence>
<dbReference type="FunFam" id="2.20.100.10:FF:000012">
    <property type="entry name" value="Adhesion G protein-coupled receptor B2"/>
    <property type="match status" value="1"/>
</dbReference>
<dbReference type="InterPro" id="IPR017981">
    <property type="entry name" value="GPCR_2-like_7TM"/>
</dbReference>
<keyword evidence="11" id="KW-0675">Receptor</keyword>
<evidence type="ECO:0000256" key="15">
    <source>
        <dbReference type="SAM" id="Phobius"/>
    </source>
</evidence>
<evidence type="ECO:0000256" key="11">
    <source>
        <dbReference type="ARBA" id="ARBA00023170"/>
    </source>
</evidence>
<dbReference type="Ensembl" id="ENSENLT00000047279.1">
    <property type="protein sequence ID" value="ENSENLP00000046147.1"/>
    <property type="gene ID" value="ENSENLG00000019551.1"/>
</dbReference>
<dbReference type="Gene3D" id="1.20.1070.10">
    <property type="entry name" value="Rhodopsin 7-helix transmembrane proteins"/>
    <property type="match status" value="1"/>
</dbReference>
<evidence type="ECO:0000256" key="4">
    <source>
        <dbReference type="ARBA" id="ARBA00022692"/>
    </source>
</evidence>
<dbReference type="GO" id="GO:0007189">
    <property type="term" value="P:adenylate cyclase-activating G protein-coupled receptor signaling pathway"/>
    <property type="evidence" value="ECO:0007669"/>
    <property type="project" value="TreeGrafter"/>
</dbReference>
<dbReference type="PROSITE" id="PS50092">
    <property type="entry name" value="TSP1"/>
    <property type="match status" value="4"/>
</dbReference>
<dbReference type="SMART" id="SM00303">
    <property type="entry name" value="GPS"/>
    <property type="match status" value="1"/>
</dbReference>
<feature type="transmembrane region" description="Helical" evidence="15">
    <location>
        <begin position="878"/>
        <end position="897"/>
    </location>
</feature>
<dbReference type="FunFam" id="2.20.100.10:FF:000003">
    <property type="entry name" value="Adhesion G protein-coupled receptor B2"/>
    <property type="match status" value="2"/>
</dbReference>
<evidence type="ECO:0000313" key="21">
    <source>
        <dbReference type="Proteomes" id="UP000472264"/>
    </source>
</evidence>
<keyword evidence="7 15" id="KW-1133">Transmembrane helix</keyword>
<evidence type="ECO:0000256" key="9">
    <source>
        <dbReference type="ARBA" id="ARBA00023136"/>
    </source>
</evidence>
<feature type="domain" description="G-protein coupled receptors family 2 profile 1" evidence="18">
    <location>
        <begin position="479"/>
        <end position="549"/>
    </location>
</feature>
<evidence type="ECO:0000259" key="18">
    <source>
        <dbReference type="PROSITE" id="PS50227"/>
    </source>
</evidence>
<dbReference type="PANTHER" id="PTHR12011:SF39">
    <property type="entry name" value="ADHESION G PROTEIN-COUPLED RECEPTOR B1"/>
    <property type="match status" value="1"/>
</dbReference>
<dbReference type="InterPro" id="IPR043838">
    <property type="entry name" value="AGRB_N"/>
</dbReference>
<dbReference type="Pfam" id="PF00002">
    <property type="entry name" value="7tm_2"/>
    <property type="match status" value="1"/>
</dbReference>
<dbReference type="InterPro" id="IPR000832">
    <property type="entry name" value="GPCR_2_secretin-like"/>
</dbReference>
<keyword evidence="8" id="KW-0297">G-protein coupled receptor</keyword>
<dbReference type="InterPro" id="IPR000884">
    <property type="entry name" value="TSP1_rpt"/>
</dbReference>
<evidence type="ECO:0000256" key="5">
    <source>
        <dbReference type="ARBA" id="ARBA00022729"/>
    </source>
</evidence>
<dbReference type="Pfam" id="PF01825">
    <property type="entry name" value="GPS"/>
    <property type="match status" value="1"/>
</dbReference>
<feature type="transmembrane region" description="Helical" evidence="15">
    <location>
        <begin position="909"/>
        <end position="927"/>
    </location>
</feature>
<evidence type="ECO:0000313" key="20">
    <source>
        <dbReference type="Ensembl" id="ENSENLP00000046147.1"/>
    </source>
</evidence>
<dbReference type="SMART" id="SM00008">
    <property type="entry name" value="HormR"/>
    <property type="match status" value="1"/>
</dbReference>
<dbReference type="GO" id="GO:0004930">
    <property type="term" value="F:G protein-coupled receptor activity"/>
    <property type="evidence" value="ECO:0007669"/>
    <property type="project" value="UniProtKB-KW"/>
</dbReference>
<evidence type="ECO:0000259" key="17">
    <source>
        <dbReference type="PROSITE" id="PS50221"/>
    </source>
</evidence>
<dbReference type="InterPro" id="IPR001879">
    <property type="entry name" value="GPCR_2_extracellular_dom"/>
</dbReference>
<evidence type="ECO:0000256" key="6">
    <source>
        <dbReference type="ARBA" id="ARBA00022737"/>
    </source>
</evidence>
<dbReference type="SUPFAM" id="SSF82895">
    <property type="entry name" value="TSP-1 type 1 repeat"/>
    <property type="match status" value="4"/>
</dbReference>
<feature type="transmembrane region" description="Helical" evidence="15">
    <location>
        <begin position="948"/>
        <end position="967"/>
    </location>
</feature>
<dbReference type="PROSITE" id="PS50261">
    <property type="entry name" value="G_PROTEIN_RECEP_F2_4"/>
    <property type="match status" value="1"/>
</dbReference>
<dbReference type="InterPro" id="IPR057244">
    <property type="entry name" value="GAIN_B"/>
</dbReference>
<keyword evidence="4 15" id="KW-0812">Transmembrane</keyword>
<keyword evidence="21" id="KW-1185">Reference proteome</keyword>
<evidence type="ECO:0000256" key="12">
    <source>
        <dbReference type="ARBA" id="ARBA00023180"/>
    </source>
</evidence>
<dbReference type="Gene3D" id="2.20.100.10">
    <property type="entry name" value="Thrombospondin type-1 (TSP1) repeat"/>
    <property type="match status" value="4"/>
</dbReference>
<evidence type="ECO:0000256" key="7">
    <source>
        <dbReference type="ARBA" id="ARBA00022989"/>
    </source>
</evidence>